<keyword evidence="10" id="KW-1185">Reference proteome</keyword>
<organism evidence="10 11">
    <name type="scientific">Vigna radiata var. radiata</name>
    <name type="common">Mung bean</name>
    <name type="synonym">Phaseolus aureus</name>
    <dbReference type="NCBI Taxonomy" id="3916"/>
    <lineage>
        <taxon>Eukaryota</taxon>
        <taxon>Viridiplantae</taxon>
        <taxon>Streptophyta</taxon>
        <taxon>Embryophyta</taxon>
        <taxon>Tracheophyta</taxon>
        <taxon>Spermatophyta</taxon>
        <taxon>Magnoliopsida</taxon>
        <taxon>eudicotyledons</taxon>
        <taxon>Gunneridae</taxon>
        <taxon>Pentapetalae</taxon>
        <taxon>rosids</taxon>
        <taxon>fabids</taxon>
        <taxon>Fabales</taxon>
        <taxon>Fabaceae</taxon>
        <taxon>Papilionoideae</taxon>
        <taxon>50 kb inversion clade</taxon>
        <taxon>NPAAA clade</taxon>
        <taxon>indigoferoid/millettioid clade</taxon>
        <taxon>Phaseoleae</taxon>
        <taxon>Vigna</taxon>
    </lineage>
</organism>
<dbReference type="PANTHER" id="PTHR24286">
    <property type="entry name" value="CYTOCHROME P450 26"/>
    <property type="match status" value="1"/>
</dbReference>
<evidence type="ECO:0000256" key="3">
    <source>
        <dbReference type="ARBA" id="ARBA00022692"/>
    </source>
</evidence>
<keyword evidence="6 7" id="KW-0408">Iron</keyword>
<keyword evidence="8" id="KW-0503">Monooxygenase</keyword>
<dbReference type="Gramene" id="Vradi07g19070.1">
    <property type="protein sequence ID" value="Vradi07g19070.1"/>
    <property type="gene ID" value="Vradi07g19070"/>
</dbReference>
<dbReference type="Proteomes" id="UP000087766">
    <property type="component" value="Chromosome 7"/>
</dbReference>
<keyword evidence="5 9" id="KW-1133">Transmembrane helix</keyword>
<keyword evidence="4 7" id="KW-0479">Metal-binding</keyword>
<evidence type="ECO:0000256" key="5">
    <source>
        <dbReference type="ARBA" id="ARBA00022989"/>
    </source>
</evidence>
<dbReference type="SUPFAM" id="SSF48264">
    <property type="entry name" value="Cytochrome P450"/>
    <property type="match status" value="1"/>
</dbReference>
<dbReference type="AlphaFoldDB" id="A0A1S3UQT3"/>
<evidence type="ECO:0000256" key="8">
    <source>
        <dbReference type="RuleBase" id="RU000461"/>
    </source>
</evidence>
<protein>
    <submittedName>
        <fullName evidence="11">Beta-amyrin 28-oxidase</fullName>
    </submittedName>
</protein>
<keyword evidence="3 9" id="KW-0812">Transmembrane</keyword>
<evidence type="ECO:0000256" key="1">
    <source>
        <dbReference type="ARBA" id="ARBA00004167"/>
    </source>
</evidence>
<dbReference type="GO" id="GO:0020037">
    <property type="term" value="F:heme binding"/>
    <property type="evidence" value="ECO:0007669"/>
    <property type="project" value="InterPro"/>
</dbReference>
<dbReference type="InterPro" id="IPR002401">
    <property type="entry name" value="Cyt_P450_E_grp-I"/>
</dbReference>
<dbReference type="OrthoDB" id="1372046at2759"/>
<reference evidence="10" key="1">
    <citation type="journal article" date="2014" name="Nat. Commun.">
        <title>Genome sequence of mungbean and insights into evolution within Vigna species.</title>
        <authorList>
            <person name="Kang Y.J."/>
            <person name="Kim S.K."/>
            <person name="Kim M.Y."/>
            <person name="Lestari P."/>
            <person name="Kim K.H."/>
            <person name="Ha B.K."/>
            <person name="Jun T.H."/>
            <person name="Hwang W.J."/>
            <person name="Lee T."/>
            <person name="Lee J."/>
            <person name="Shim S."/>
            <person name="Yoon M.Y."/>
            <person name="Jang Y.E."/>
            <person name="Han K.S."/>
            <person name="Taeprayoon P."/>
            <person name="Yoon N."/>
            <person name="Somta P."/>
            <person name="Tanya P."/>
            <person name="Kim K.S."/>
            <person name="Gwag J.G."/>
            <person name="Moon J.K."/>
            <person name="Lee Y.H."/>
            <person name="Park B.S."/>
            <person name="Bombarely A."/>
            <person name="Doyle J.J."/>
            <person name="Jackson S.A."/>
            <person name="Schafleitner R."/>
            <person name="Srinives P."/>
            <person name="Varshney R.K."/>
            <person name="Lee S.H."/>
        </authorList>
    </citation>
    <scope>NUCLEOTIDE SEQUENCE [LARGE SCALE GENOMIC DNA]</scope>
    <source>
        <strain evidence="10">cv. VC1973A</strain>
    </source>
</reference>
<evidence type="ECO:0000256" key="2">
    <source>
        <dbReference type="ARBA" id="ARBA00010617"/>
    </source>
</evidence>
<keyword evidence="8" id="KW-0560">Oxidoreductase</keyword>
<dbReference type="KEGG" id="vra:106767971"/>
<dbReference type="STRING" id="3916.A0A1S3UQT3"/>
<sequence length="472" mass="53568">MEFFMQSLLITVITMVASLYVLLKRRAGGTKTLPPGSFGWPLMGETYQFLSIKSEHFIQERVKKYSSQIFHTNILGEPTVVFSGPAANKFVSTNETKLLKVWYMKTQRRFFNIPDQIHAPNLKPKQEAASSAPVKILGILKPEGIARYMGNKVELTMHQHFMTHWEGKTEVKVYPLVKAFTLTLVCQFFLGIDEPKLGSEFEYLYFGIYSAPVNFPGSAYRRALKASATIRKEIQFLIKEKIDALSKGQVVDDLLAHVVGAEQGGKYVPRIEISNIIMGLMNSSYMPIAITLAFMIKHIGQRPDIYQKIVSEHAGITKFKRSGAALDWDSIQKLKYTWAVAQETMRLYPTAPGVFREVIKDISYEGFTIPKGWKIFWSLVGTNRDPNYFPEPESFDPSRFEGTILPAPYTWIPFGAGPRSCPGQDYTRFVVLNFIHIVINKFKWEVTDPDEKVSGGLIPTLAEGLSIRLYHH</sequence>
<dbReference type="GO" id="GO:0005506">
    <property type="term" value="F:iron ion binding"/>
    <property type="evidence" value="ECO:0007669"/>
    <property type="project" value="InterPro"/>
</dbReference>
<reference evidence="11" key="2">
    <citation type="submission" date="2025-08" db="UniProtKB">
        <authorList>
            <consortium name="RefSeq"/>
        </authorList>
    </citation>
    <scope>IDENTIFICATION</scope>
    <source>
        <tissue evidence="11">Leaf</tissue>
    </source>
</reference>
<dbReference type="Pfam" id="PF00067">
    <property type="entry name" value="p450"/>
    <property type="match status" value="1"/>
</dbReference>
<keyword evidence="7 8" id="KW-0349">Heme</keyword>
<keyword evidence="9" id="KW-0472">Membrane</keyword>
<name>A0A1S3UQT3_VIGRR</name>
<feature type="transmembrane region" description="Helical" evidence="9">
    <location>
        <begin position="6"/>
        <end position="23"/>
    </location>
</feature>
<dbReference type="PANTHER" id="PTHR24286:SF88">
    <property type="entry name" value="BETA-AMYRIN 28-OXIDASE-LIKE"/>
    <property type="match status" value="1"/>
</dbReference>
<accession>A0A1S3UQT3</accession>
<evidence type="ECO:0000313" key="11">
    <source>
        <dbReference type="RefSeq" id="XP_014508421.1"/>
    </source>
</evidence>
<feature type="transmembrane region" description="Helical" evidence="9">
    <location>
        <begin position="276"/>
        <end position="296"/>
    </location>
</feature>
<gene>
    <name evidence="11" type="primary">LOC106767971</name>
</gene>
<feature type="binding site" description="axial binding residue" evidence="7">
    <location>
        <position position="421"/>
    </location>
    <ligand>
        <name>heme</name>
        <dbReference type="ChEBI" id="CHEBI:30413"/>
    </ligand>
    <ligandPart>
        <name>Fe</name>
        <dbReference type="ChEBI" id="CHEBI:18248"/>
    </ligandPart>
</feature>
<evidence type="ECO:0000256" key="7">
    <source>
        <dbReference type="PIRSR" id="PIRSR602401-1"/>
    </source>
</evidence>
<dbReference type="PRINTS" id="PR00463">
    <property type="entry name" value="EP450I"/>
</dbReference>
<evidence type="ECO:0000313" key="10">
    <source>
        <dbReference type="Proteomes" id="UP000087766"/>
    </source>
</evidence>
<dbReference type="InterPro" id="IPR017972">
    <property type="entry name" value="Cyt_P450_CS"/>
</dbReference>
<dbReference type="GO" id="GO:0004497">
    <property type="term" value="F:monooxygenase activity"/>
    <property type="evidence" value="ECO:0007669"/>
    <property type="project" value="UniProtKB-KW"/>
</dbReference>
<dbReference type="PROSITE" id="PS00086">
    <property type="entry name" value="CYTOCHROME_P450"/>
    <property type="match status" value="1"/>
</dbReference>
<dbReference type="GO" id="GO:0016020">
    <property type="term" value="C:membrane"/>
    <property type="evidence" value="ECO:0007669"/>
    <property type="project" value="UniProtKB-SubCell"/>
</dbReference>
<dbReference type="Gene3D" id="1.10.630.10">
    <property type="entry name" value="Cytochrome P450"/>
    <property type="match status" value="1"/>
</dbReference>
<dbReference type="GeneID" id="106767971"/>
<comment type="subcellular location">
    <subcellularLocation>
        <location evidence="1">Membrane</location>
        <topology evidence="1">Single-pass membrane protein</topology>
    </subcellularLocation>
</comment>
<dbReference type="RefSeq" id="XP_014508421.1">
    <property type="nucleotide sequence ID" value="XM_014652935.2"/>
</dbReference>
<dbReference type="GO" id="GO:0016125">
    <property type="term" value="P:sterol metabolic process"/>
    <property type="evidence" value="ECO:0007669"/>
    <property type="project" value="TreeGrafter"/>
</dbReference>
<dbReference type="CDD" id="cd11043">
    <property type="entry name" value="CYP90-like"/>
    <property type="match status" value="1"/>
</dbReference>
<dbReference type="PRINTS" id="PR00385">
    <property type="entry name" value="P450"/>
</dbReference>
<proteinExistence type="inferred from homology"/>
<evidence type="ECO:0000256" key="9">
    <source>
        <dbReference type="SAM" id="Phobius"/>
    </source>
</evidence>
<comment type="similarity">
    <text evidence="2 8">Belongs to the cytochrome P450 family.</text>
</comment>
<dbReference type="GO" id="GO:0016705">
    <property type="term" value="F:oxidoreductase activity, acting on paired donors, with incorporation or reduction of molecular oxygen"/>
    <property type="evidence" value="ECO:0007669"/>
    <property type="project" value="InterPro"/>
</dbReference>
<evidence type="ECO:0000256" key="4">
    <source>
        <dbReference type="ARBA" id="ARBA00022723"/>
    </source>
</evidence>
<dbReference type="InterPro" id="IPR036396">
    <property type="entry name" value="Cyt_P450_sf"/>
</dbReference>
<dbReference type="InterPro" id="IPR001128">
    <property type="entry name" value="Cyt_P450"/>
</dbReference>
<dbReference type="SMR" id="A0A1S3UQT3"/>
<comment type="cofactor">
    <cofactor evidence="7">
        <name>heme</name>
        <dbReference type="ChEBI" id="CHEBI:30413"/>
    </cofactor>
</comment>
<evidence type="ECO:0000256" key="6">
    <source>
        <dbReference type="ARBA" id="ARBA00023004"/>
    </source>
</evidence>